<dbReference type="CDD" id="cd00531">
    <property type="entry name" value="NTF2_like"/>
    <property type="match status" value="1"/>
</dbReference>
<protein>
    <submittedName>
        <fullName evidence="2">SnoaL-like protein</fullName>
    </submittedName>
</protein>
<gene>
    <name evidence="2" type="ORF">FNL38_10397</name>
</gene>
<dbReference type="EMBL" id="VNIQ01000003">
    <property type="protein sequence ID" value="TYQ04747.1"/>
    <property type="molecule type" value="Genomic_DNA"/>
</dbReference>
<name>A0A652YQB6_NOCGL</name>
<evidence type="ECO:0000313" key="2">
    <source>
        <dbReference type="EMBL" id="TYQ04747.1"/>
    </source>
</evidence>
<dbReference type="Gene3D" id="3.10.450.50">
    <property type="match status" value="1"/>
</dbReference>
<feature type="domain" description="SnoaL-like" evidence="1">
    <location>
        <begin position="24"/>
        <end position="138"/>
    </location>
</feature>
<dbReference type="AlphaFoldDB" id="A0A652YQB6"/>
<dbReference type="Pfam" id="PF13577">
    <property type="entry name" value="SnoaL_4"/>
    <property type="match status" value="1"/>
</dbReference>
<proteinExistence type="predicted"/>
<dbReference type="InterPro" id="IPR037401">
    <property type="entry name" value="SnoaL-like"/>
</dbReference>
<dbReference type="SUPFAM" id="SSF54427">
    <property type="entry name" value="NTF2-like"/>
    <property type="match status" value="1"/>
</dbReference>
<dbReference type="InterPro" id="IPR032710">
    <property type="entry name" value="NTF2-like_dom_sf"/>
</dbReference>
<organism evidence="2">
    <name type="scientific">Nocardia globerula</name>
    <dbReference type="NCBI Taxonomy" id="1818"/>
    <lineage>
        <taxon>Bacteria</taxon>
        <taxon>Bacillati</taxon>
        <taxon>Actinomycetota</taxon>
        <taxon>Actinomycetes</taxon>
        <taxon>Mycobacteriales</taxon>
        <taxon>Nocardiaceae</taxon>
        <taxon>Nocardia</taxon>
    </lineage>
</organism>
<reference evidence="2" key="1">
    <citation type="submission" date="2019-07" db="EMBL/GenBank/DDBJ databases">
        <title>Genomic Encyclopedia of Type Strains, Phase IV (KMG-IV): sequencing the most valuable type-strain genomes for metagenomic binning, comparative biology and taxonomic classification.</title>
        <authorList>
            <person name="Goeker M."/>
        </authorList>
    </citation>
    <scope>NUCLEOTIDE SEQUENCE</scope>
    <source>
        <strain evidence="2">DSM 44596</strain>
    </source>
</reference>
<comment type="caution">
    <text evidence="2">The sequence shown here is derived from an EMBL/GenBank/DDBJ whole genome shotgun (WGS) entry which is preliminary data.</text>
</comment>
<evidence type="ECO:0000259" key="1">
    <source>
        <dbReference type="Pfam" id="PF13577"/>
    </source>
</evidence>
<sequence length="165" mass="18175">MRLDDVMTENDMVARLNDVEARLRRLEDCAAATGLMHRYAAALDNPVPELVAGLFTADGVLRTGHGEHKGRGAIADFYRSVPMFDPTEKRHFIALPKVAWIGDGVVEIEAYFTYIGRGDDASTLGWGLYRDTIVVDAGAALFGSKEIDVHFGGDLNQGWPRRPAR</sequence>
<accession>A0A652YQB6</accession>